<dbReference type="PANTHER" id="PTHR43065">
    <property type="entry name" value="SENSOR HISTIDINE KINASE"/>
    <property type="match status" value="1"/>
</dbReference>
<proteinExistence type="predicted"/>
<keyword evidence="7" id="KW-1185">Reference proteome</keyword>
<dbReference type="Pfam" id="PF00512">
    <property type="entry name" value="HisKA"/>
    <property type="match status" value="1"/>
</dbReference>
<dbReference type="SMART" id="SM00387">
    <property type="entry name" value="HATPase_c"/>
    <property type="match status" value="1"/>
</dbReference>
<dbReference type="InterPro" id="IPR004358">
    <property type="entry name" value="Sig_transdc_His_kin-like_C"/>
</dbReference>
<protein>
    <recommendedName>
        <fullName evidence="2">histidine kinase</fullName>
        <ecNumber evidence="2">2.7.13.3</ecNumber>
    </recommendedName>
</protein>
<feature type="transmembrane region" description="Helical" evidence="4">
    <location>
        <begin position="127"/>
        <end position="147"/>
    </location>
</feature>
<evidence type="ECO:0000256" key="1">
    <source>
        <dbReference type="ARBA" id="ARBA00000085"/>
    </source>
</evidence>
<keyword evidence="3" id="KW-0597">Phosphoprotein</keyword>
<evidence type="ECO:0000256" key="2">
    <source>
        <dbReference type="ARBA" id="ARBA00012438"/>
    </source>
</evidence>
<feature type="transmembrane region" description="Helical" evidence="4">
    <location>
        <begin position="21"/>
        <end position="39"/>
    </location>
</feature>
<feature type="transmembrane region" description="Helical" evidence="4">
    <location>
        <begin position="104"/>
        <end position="122"/>
    </location>
</feature>
<dbReference type="InterPro" id="IPR036890">
    <property type="entry name" value="HATPase_C_sf"/>
</dbReference>
<dbReference type="SUPFAM" id="SSF55785">
    <property type="entry name" value="PYP-like sensor domain (PAS domain)"/>
    <property type="match status" value="1"/>
</dbReference>
<dbReference type="Pfam" id="PF25323">
    <property type="entry name" value="6TM_PilS"/>
    <property type="match status" value="1"/>
</dbReference>
<name>A0A317MV95_9GAMM</name>
<dbReference type="RefSeq" id="WP_110018628.1">
    <property type="nucleotide sequence ID" value="NZ_QGTJ01000005.1"/>
</dbReference>
<comment type="caution">
    <text evidence="6">The sequence shown here is derived from an EMBL/GenBank/DDBJ whole genome shotgun (WGS) entry which is preliminary data.</text>
</comment>
<dbReference type="InterPro" id="IPR005467">
    <property type="entry name" value="His_kinase_dom"/>
</dbReference>
<dbReference type="CDD" id="cd00082">
    <property type="entry name" value="HisKA"/>
    <property type="match status" value="1"/>
</dbReference>
<dbReference type="Gene3D" id="3.30.565.10">
    <property type="entry name" value="Histidine kinase-like ATPase, C-terminal domain"/>
    <property type="match status" value="1"/>
</dbReference>
<accession>A0A317MV95</accession>
<sequence length="566" mass="62283">MPRDTDSLLDRRRNWQVYRAYILYRLVIAALLLAVALLGEQGRVFGARDPSLFWASANIYFFLVAAGFCLSYYRHITLPIQAIVQAFIDIGVFAALIYTGSGGSGSLGALLVSAIAGSAILLPRRLVVAVTALSCLTIFAAWFSNLWEEFAARTGAPYFMFDLLPSLLNTAQQRGGEAAQIITLCLAIAGASTAAFAIAERTRRNETLVNERTHELLQIAELNAEIIRHLQSGIVVVDRMARVTLMNQTAAELLDFHEEAEGRPLSEISPELSQRLAAWLGAGLTQPRPFRPADHLPELIPEFTPLSGNLAFETMVFLEDSAAAAQRLQQIKLAALGRLTASIAHEIRNPLASISHAAQLLAESTANPAEKRLGKIIFDNAGRASRIISNVLDLSRRDKAHAEDLTLHPWLEDFCREFMRGHGEPAPEMEIRVQPDTLRVSFDSGHLRQVLWNLCDNACEHGTPEGSTPRIRLLAAMDAERHRPYIEVIDEGAGIPEPEAKKIFEPFFTTNPQGTGLGLYIARELCEANRAQLQYLANHGPGSRFRITLPPTARTTEGSTWKVAAP</sequence>
<dbReference type="InterPro" id="IPR003594">
    <property type="entry name" value="HATPase_dom"/>
</dbReference>
<feature type="transmembrane region" description="Helical" evidence="4">
    <location>
        <begin position="51"/>
        <end position="73"/>
    </location>
</feature>
<dbReference type="InterPro" id="IPR036097">
    <property type="entry name" value="HisK_dim/P_sf"/>
</dbReference>
<evidence type="ECO:0000313" key="7">
    <source>
        <dbReference type="Proteomes" id="UP000246569"/>
    </source>
</evidence>
<reference evidence="6 7" key="1">
    <citation type="submission" date="2018-05" db="EMBL/GenBank/DDBJ databases">
        <title>Genomic Encyclopedia of Type Strains, Phase IV (KMG-IV): sequencing the most valuable type-strain genomes for metagenomic binning, comparative biology and taxonomic classification.</title>
        <authorList>
            <person name="Goeker M."/>
        </authorList>
    </citation>
    <scope>NUCLEOTIDE SEQUENCE [LARGE SCALE GENOMIC DNA]</scope>
    <source>
        <strain evidence="6 7">DSM 23606</strain>
    </source>
</reference>
<dbReference type="EC" id="2.7.13.3" evidence="2"/>
<keyword evidence="4" id="KW-0812">Transmembrane</keyword>
<dbReference type="Proteomes" id="UP000246569">
    <property type="component" value="Unassembled WGS sequence"/>
</dbReference>
<feature type="transmembrane region" description="Helical" evidence="4">
    <location>
        <begin position="178"/>
        <end position="199"/>
    </location>
</feature>
<dbReference type="AlphaFoldDB" id="A0A317MV95"/>
<dbReference type="Pfam" id="PF13188">
    <property type="entry name" value="PAS_8"/>
    <property type="match status" value="1"/>
</dbReference>
<evidence type="ECO:0000313" key="6">
    <source>
        <dbReference type="EMBL" id="PWV61847.1"/>
    </source>
</evidence>
<dbReference type="Pfam" id="PF02518">
    <property type="entry name" value="HATPase_c"/>
    <property type="match status" value="1"/>
</dbReference>
<dbReference type="EMBL" id="QGTJ01000005">
    <property type="protein sequence ID" value="PWV61847.1"/>
    <property type="molecule type" value="Genomic_DNA"/>
</dbReference>
<evidence type="ECO:0000256" key="4">
    <source>
        <dbReference type="SAM" id="Phobius"/>
    </source>
</evidence>
<dbReference type="InterPro" id="IPR035965">
    <property type="entry name" value="PAS-like_dom_sf"/>
</dbReference>
<dbReference type="OrthoDB" id="9792686at2"/>
<dbReference type="SUPFAM" id="SSF55874">
    <property type="entry name" value="ATPase domain of HSP90 chaperone/DNA topoisomerase II/histidine kinase"/>
    <property type="match status" value="1"/>
</dbReference>
<dbReference type="InterPro" id="IPR000014">
    <property type="entry name" value="PAS"/>
</dbReference>
<dbReference type="Gene3D" id="1.10.287.130">
    <property type="match status" value="1"/>
</dbReference>
<evidence type="ECO:0000259" key="5">
    <source>
        <dbReference type="PROSITE" id="PS50109"/>
    </source>
</evidence>
<keyword evidence="4" id="KW-1133">Transmembrane helix</keyword>
<dbReference type="GO" id="GO:0000155">
    <property type="term" value="F:phosphorelay sensor kinase activity"/>
    <property type="evidence" value="ECO:0007669"/>
    <property type="project" value="InterPro"/>
</dbReference>
<dbReference type="PRINTS" id="PR00344">
    <property type="entry name" value="BCTRLSENSOR"/>
</dbReference>
<dbReference type="Gene3D" id="3.30.450.20">
    <property type="entry name" value="PAS domain"/>
    <property type="match status" value="1"/>
</dbReference>
<gene>
    <name evidence="6" type="ORF">C7443_105281</name>
</gene>
<dbReference type="CDD" id="cd00075">
    <property type="entry name" value="HATPase"/>
    <property type="match status" value="1"/>
</dbReference>
<organism evidence="6 7">
    <name type="scientific">Plasticicumulans acidivorans</name>
    <dbReference type="NCBI Taxonomy" id="886464"/>
    <lineage>
        <taxon>Bacteria</taxon>
        <taxon>Pseudomonadati</taxon>
        <taxon>Pseudomonadota</taxon>
        <taxon>Gammaproteobacteria</taxon>
        <taxon>Candidatus Competibacteraceae</taxon>
        <taxon>Plasticicumulans</taxon>
    </lineage>
</organism>
<evidence type="ECO:0000256" key="3">
    <source>
        <dbReference type="ARBA" id="ARBA00022553"/>
    </source>
</evidence>
<feature type="domain" description="Histidine kinase" evidence="5">
    <location>
        <begin position="342"/>
        <end position="553"/>
    </location>
</feature>
<dbReference type="PROSITE" id="PS50109">
    <property type="entry name" value="HIS_KIN"/>
    <property type="match status" value="1"/>
</dbReference>
<dbReference type="InterPro" id="IPR003661">
    <property type="entry name" value="HisK_dim/P_dom"/>
</dbReference>
<dbReference type="SUPFAM" id="SSF47384">
    <property type="entry name" value="Homodimeric domain of signal transducing histidine kinase"/>
    <property type="match status" value="1"/>
</dbReference>
<comment type="catalytic activity">
    <reaction evidence="1">
        <text>ATP + protein L-histidine = ADP + protein N-phospho-L-histidine.</text>
        <dbReference type="EC" id="2.7.13.3"/>
    </reaction>
</comment>
<dbReference type="SMART" id="SM00388">
    <property type="entry name" value="HisKA"/>
    <property type="match status" value="1"/>
</dbReference>
<dbReference type="PANTHER" id="PTHR43065:SF52">
    <property type="entry name" value="SENSOR PROTEIN KINASE PILS"/>
    <property type="match status" value="1"/>
</dbReference>
<keyword evidence="4" id="KW-0472">Membrane</keyword>